<evidence type="ECO:0000256" key="6">
    <source>
        <dbReference type="ARBA" id="ARBA00023163"/>
    </source>
</evidence>
<keyword evidence="3" id="KW-0805">Transcription regulation</keyword>
<feature type="region of interest" description="Disordered" evidence="9">
    <location>
        <begin position="155"/>
        <end position="213"/>
    </location>
</feature>
<dbReference type="FunFam" id="3.30.730.10:FF:000001">
    <property type="entry name" value="Ethylene-responsive transcription factor 2"/>
    <property type="match status" value="1"/>
</dbReference>
<organism evidence="11">
    <name type="scientific">Camptotheca acuminata</name>
    <name type="common">Happy tree</name>
    <dbReference type="NCBI Taxonomy" id="16922"/>
    <lineage>
        <taxon>Eukaryota</taxon>
        <taxon>Viridiplantae</taxon>
        <taxon>Streptophyta</taxon>
        <taxon>Embryophyta</taxon>
        <taxon>Tracheophyta</taxon>
        <taxon>Spermatophyta</taxon>
        <taxon>Magnoliopsida</taxon>
        <taxon>eudicotyledons</taxon>
        <taxon>Gunneridae</taxon>
        <taxon>Pentapetalae</taxon>
        <taxon>asterids</taxon>
        <taxon>Cornales</taxon>
        <taxon>Nyssaceae</taxon>
        <taxon>Camptotheca</taxon>
    </lineage>
</organism>
<dbReference type="InterPro" id="IPR001471">
    <property type="entry name" value="AP2/ERF_dom"/>
</dbReference>
<dbReference type="PRINTS" id="PR00367">
    <property type="entry name" value="ETHRSPELEMNT"/>
</dbReference>
<evidence type="ECO:0000313" key="11">
    <source>
        <dbReference type="EMBL" id="QNI23782.1"/>
    </source>
</evidence>
<dbReference type="InterPro" id="IPR045277">
    <property type="entry name" value="DRE1A-I"/>
</dbReference>
<evidence type="ECO:0000256" key="5">
    <source>
        <dbReference type="ARBA" id="ARBA00023159"/>
    </source>
</evidence>
<evidence type="ECO:0000259" key="10">
    <source>
        <dbReference type="PROSITE" id="PS51032"/>
    </source>
</evidence>
<dbReference type="CDD" id="cd00018">
    <property type="entry name" value="AP2"/>
    <property type="match status" value="1"/>
</dbReference>
<feature type="compositionally biased region" description="Low complexity" evidence="9">
    <location>
        <begin position="159"/>
        <end position="171"/>
    </location>
</feature>
<keyword evidence="7" id="KW-0539">Nucleus</keyword>
<dbReference type="PANTHER" id="PTHR31839">
    <property type="entry name" value="DEHYDRATION-RESPONSIVE ELEMENT-BINDING PROTEIN 1D"/>
    <property type="match status" value="1"/>
</dbReference>
<protein>
    <submittedName>
        <fullName evidence="11">AP2/ERF transcription factor</fullName>
    </submittedName>
</protein>
<dbReference type="GO" id="GO:0003700">
    <property type="term" value="F:DNA-binding transcription factor activity"/>
    <property type="evidence" value="ECO:0007669"/>
    <property type="project" value="InterPro"/>
</dbReference>
<evidence type="ECO:0000256" key="9">
    <source>
        <dbReference type="SAM" id="MobiDB-lite"/>
    </source>
</evidence>
<evidence type="ECO:0000256" key="3">
    <source>
        <dbReference type="ARBA" id="ARBA00023015"/>
    </source>
</evidence>
<reference evidence="11" key="2">
    <citation type="journal article" date="2020" name="Chin J Nat Med">
        <title>Genome-wide identification and analysis of AP2/ERF transcription factors related to camptothecin biosynthesis in Camptotheca acuminata.</title>
        <authorList>
            <person name="Hu Y.T."/>
            <person name="Xu Z.C."/>
            <person name="Tian Y."/>
            <person name="Gao R.R."/>
            <person name="Ji A.J."/>
            <person name="Pu X.D."/>
            <person name="Wang Y."/>
            <person name="Liu X."/>
            <person name="Song J.Y."/>
        </authorList>
    </citation>
    <scope>NUCLEOTIDE SEQUENCE</scope>
    <source>
        <strain evidence="11">Cac047</strain>
    </source>
</reference>
<sequence>MNFEDEYSSTSSSSCPWLHIGATISSSPSLMNPMEEFSSSSSPSPSPILHKRRAGRKKFKETRHPIYRCVRLRNGSKWVCEIREPNKKSRIWLGTFPSPEMAARAHDVAALALRGEMAALNFPDSAWLLPRAKSSSARDIQRAALEAARAFQPADQYMSPSSSSSSSYNFSSDHKNSITKGSIMRPPPIIVPADHVKRRQKKEVPDQSCSIDSESTSDKVLDATAVTFLDEEALFNFPSLLDSMAEGLLLTPLAMKKGFNWGDASACDMNLELWSCE</sequence>
<keyword evidence="2" id="KW-0611">Plant defense</keyword>
<evidence type="ECO:0000256" key="1">
    <source>
        <dbReference type="ARBA" id="ARBA00004123"/>
    </source>
</evidence>
<dbReference type="SUPFAM" id="SSF54171">
    <property type="entry name" value="DNA-binding domain"/>
    <property type="match status" value="1"/>
</dbReference>
<keyword evidence="5" id="KW-0010">Activator</keyword>
<dbReference type="PROSITE" id="PS51032">
    <property type="entry name" value="AP2_ERF"/>
    <property type="match status" value="1"/>
</dbReference>
<evidence type="ECO:0000256" key="2">
    <source>
        <dbReference type="ARBA" id="ARBA00022821"/>
    </source>
</evidence>
<keyword evidence="6" id="KW-0804">Transcription</keyword>
<name>A0A7G8AUB3_CAMAC</name>
<dbReference type="GO" id="GO:0005634">
    <property type="term" value="C:nucleus"/>
    <property type="evidence" value="ECO:0007669"/>
    <property type="project" value="UniProtKB-SubCell"/>
</dbReference>
<reference evidence="11" key="1">
    <citation type="submission" date="2019-12" db="EMBL/GenBank/DDBJ databases">
        <authorList>
            <person name="Hu Y."/>
        </authorList>
    </citation>
    <scope>NUCLEOTIDE SEQUENCE</scope>
    <source>
        <strain evidence="11">Cac047</strain>
    </source>
</reference>
<comment type="subcellular location">
    <subcellularLocation>
        <location evidence="1">Nucleus</location>
    </subcellularLocation>
</comment>
<comment type="similarity">
    <text evidence="8">Belongs to the AP2/ERF transcription factor family. ERF subfamily.</text>
</comment>
<dbReference type="InterPro" id="IPR016177">
    <property type="entry name" value="DNA-bd_dom_sf"/>
</dbReference>
<dbReference type="Gene3D" id="3.30.730.10">
    <property type="entry name" value="AP2/ERF domain"/>
    <property type="match status" value="1"/>
</dbReference>
<keyword evidence="4" id="KW-0238">DNA-binding</keyword>
<feature type="compositionally biased region" description="Basic residues" evidence="9">
    <location>
        <begin position="49"/>
        <end position="58"/>
    </location>
</feature>
<evidence type="ECO:0000256" key="4">
    <source>
        <dbReference type="ARBA" id="ARBA00023125"/>
    </source>
</evidence>
<dbReference type="SMART" id="SM00380">
    <property type="entry name" value="AP2"/>
    <property type="match status" value="1"/>
</dbReference>
<dbReference type="GO" id="GO:0006952">
    <property type="term" value="P:defense response"/>
    <property type="evidence" value="ECO:0007669"/>
    <property type="project" value="UniProtKB-KW"/>
</dbReference>
<dbReference type="AlphaFoldDB" id="A0A7G8AUB3"/>
<dbReference type="Pfam" id="PF00847">
    <property type="entry name" value="AP2"/>
    <property type="match status" value="1"/>
</dbReference>
<evidence type="ECO:0000256" key="8">
    <source>
        <dbReference type="ARBA" id="ARBA00024343"/>
    </source>
</evidence>
<feature type="domain" description="AP2/ERF" evidence="10">
    <location>
        <begin position="66"/>
        <end position="123"/>
    </location>
</feature>
<dbReference type="GO" id="GO:0003677">
    <property type="term" value="F:DNA binding"/>
    <property type="evidence" value="ECO:0007669"/>
    <property type="project" value="UniProtKB-KW"/>
</dbReference>
<dbReference type="InterPro" id="IPR036955">
    <property type="entry name" value="AP2/ERF_dom_sf"/>
</dbReference>
<proteinExistence type="evidence at transcript level"/>
<dbReference type="PANTHER" id="PTHR31839:SF42">
    <property type="entry name" value="DEHYDRATION-RESPONSIVE ELEMENT-BINDING PROTEIN 1F"/>
    <property type="match status" value="1"/>
</dbReference>
<accession>A0A7G8AUB3</accession>
<dbReference type="EMBL" id="MN863584">
    <property type="protein sequence ID" value="QNI23782.1"/>
    <property type="molecule type" value="mRNA"/>
</dbReference>
<evidence type="ECO:0000256" key="7">
    <source>
        <dbReference type="ARBA" id="ARBA00023242"/>
    </source>
</evidence>
<feature type="region of interest" description="Disordered" evidence="9">
    <location>
        <begin position="31"/>
        <end position="58"/>
    </location>
</feature>